<dbReference type="GO" id="GO:0016020">
    <property type="term" value="C:membrane"/>
    <property type="evidence" value="ECO:0007669"/>
    <property type="project" value="UniProtKB-SubCell"/>
</dbReference>
<dbReference type="PRINTS" id="PR00237">
    <property type="entry name" value="GPCRRHODOPSN"/>
</dbReference>
<dbReference type="GO" id="GO:0004930">
    <property type="term" value="F:G protein-coupled receptor activity"/>
    <property type="evidence" value="ECO:0007669"/>
    <property type="project" value="InterPro"/>
</dbReference>
<dbReference type="PROSITE" id="PS50262">
    <property type="entry name" value="G_PROTEIN_RECEP_F1_2"/>
    <property type="match status" value="1"/>
</dbReference>
<evidence type="ECO:0000256" key="3">
    <source>
        <dbReference type="ARBA" id="ARBA00022692"/>
    </source>
</evidence>
<feature type="transmembrane region" description="Helical" evidence="6">
    <location>
        <begin position="370"/>
        <end position="394"/>
    </location>
</feature>
<feature type="transmembrane region" description="Helical" evidence="6">
    <location>
        <begin position="210"/>
        <end position="237"/>
    </location>
</feature>
<accession>A0A6P6XQ62</accession>
<dbReference type="Gene3D" id="1.20.1070.10">
    <property type="entry name" value="Rhodopsin 7-helix transmembrane proteins"/>
    <property type="match status" value="1"/>
</dbReference>
<evidence type="ECO:0000256" key="1">
    <source>
        <dbReference type="ARBA" id="ARBA00004370"/>
    </source>
</evidence>
<comment type="similarity">
    <text evidence="2">Belongs to the G-protein coupled receptor 1 family.</text>
</comment>
<feature type="transmembrane region" description="Helical" evidence="6">
    <location>
        <begin position="329"/>
        <end position="350"/>
    </location>
</feature>
<dbReference type="SUPFAM" id="SSF81321">
    <property type="entry name" value="Family A G protein-coupled receptor-like"/>
    <property type="match status" value="1"/>
</dbReference>
<evidence type="ECO:0000256" key="5">
    <source>
        <dbReference type="ARBA" id="ARBA00023136"/>
    </source>
</evidence>
<dbReference type="RefSeq" id="XP_027194958.1">
    <property type="nucleotide sequence ID" value="XM_027339157.1"/>
</dbReference>
<protein>
    <submittedName>
        <fullName evidence="9">FMRFamide receptor-like</fullName>
    </submittedName>
</protein>
<dbReference type="AlphaFoldDB" id="A0A6P6XQ62"/>
<evidence type="ECO:0000256" key="4">
    <source>
        <dbReference type="ARBA" id="ARBA00022989"/>
    </source>
</evidence>
<evidence type="ECO:0000256" key="6">
    <source>
        <dbReference type="SAM" id="Phobius"/>
    </source>
</evidence>
<feature type="transmembrane region" description="Helical" evidence="6">
    <location>
        <begin position="107"/>
        <end position="136"/>
    </location>
</feature>
<dbReference type="OrthoDB" id="10011262at2759"/>
<dbReference type="KEGG" id="dpte:113789564"/>
<dbReference type="Pfam" id="PF00001">
    <property type="entry name" value="7tm_1"/>
    <property type="match status" value="1"/>
</dbReference>
<dbReference type="Proteomes" id="UP000515146">
    <property type="component" value="Unplaced"/>
</dbReference>
<dbReference type="InterPro" id="IPR000276">
    <property type="entry name" value="GPCR_Rhodpsn"/>
</dbReference>
<feature type="transmembrane region" description="Helical" evidence="6">
    <location>
        <begin position="32"/>
        <end position="53"/>
    </location>
</feature>
<dbReference type="InterPro" id="IPR017452">
    <property type="entry name" value="GPCR_Rhodpsn_7TM"/>
</dbReference>
<dbReference type="PANTHER" id="PTHR46641">
    <property type="entry name" value="FMRFAMIDE RECEPTOR-RELATED"/>
    <property type="match status" value="1"/>
</dbReference>
<dbReference type="InParanoid" id="A0A6P6XQ62"/>
<dbReference type="PANTHER" id="PTHR46641:SF22">
    <property type="entry name" value="PROCTOLIN RECEPTOR, ISOFORM A"/>
    <property type="match status" value="1"/>
</dbReference>
<dbReference type="CDD" id="cd14978">
    <property type="entry name" value="7tmA_FMRFamide_R-like"/>
    <property type="match status" value="1"/>
</dbReference>
<comment type="subcellular location">
    <subcellularLocation>
        <location evidence="1">Membrane</location>
    </subcellularLocation>
</comment>
<dbReference type="OMA" id="CDFASNT"/>
<keyword evidence="3 6" id="KW-0812">Transmembrane</keyword>
<reference evidence="9" key="1">
    <citation type="submission" date="2025-08" db="UniProtKB">
        <authorList>
            <consortium name="RefSeq"/>
        </authorList>
    </citation>
    <scope>IDENTIFICATION</scope>
    <source>
        <strain evidence="9">Airmid</strain>
    </source>
</reference>
<feature type="transmembrane region" description="Helical" evidence="6">
    <location>
        <begin position="65"/>
        <end position="87"/>
    </location>
</feature>
<keyword evidence="5 6" id="KW-0472">Membrane</keyword>
<feature type="domain" description="G-protein coupled receptors family 1 profile" evidence="7">
    <location>
        <begin position="44"/>
        <end position="391"/>
    </location>
</feature>
<evidence type="ECO:0000259" key="7">
    <source>
        <dbReference type="PROSITE" id="PS50262"/>
    </source>
</evidence>
<evidence type="ECO:0000313" key="8">
    <source>
        <dbReference type="Proteomes" id="UP000515146"/>
    </source>
</evidence>
<keyword evidence="4 6" id="KW-1133">Transmembrane helix</keyword>
<gene>
    <name evidence="9" type="primary">LOC113789564</name>
</gene>
<feature type="transmembrane region" description="Helical" evidence="6">
    <location>
        <begin position="156"/>
        <end position="177"/>
    </location>
</feature>
<dbReference type="SMART" id="SM01381">
    <property type="entry name" value="7TM_GPCR_Srsx"/>
    <property type="match status" value="1"/>
</dbReference>
<evidence type="ECO:0000313" key="9">
    <source>
        <dbReference type="RefSeq" id="XP_027194958.1"/>
    </source>
</evidence>
<organism evidence="8 9">
    <name type="scientific">Dermatophagoides pteronyssinus</name>
    <name type="common">European house dust mite</name>
    <dbReference type="NCBI Taxonomy" id="6956"/>
    <lineage>
        <taxon>Eukaryota</taxon>
        <taxon>Metazoa</taxon>
        <taxon>Ecdysozoa</taxon>
        <taxon>Arthropoda</taxon>
        <taxon>Chelicerata</taxon>
        <taxon>Arachnida</taxon>
        <taxon>Acari</taxon>
        <taxon>Acariformes</taxon>
        <taxon>Sarcoptiformes</taxon>
        <taxon>Astigmata</taxon>
        <taxon>Psoroptidia</taxon>
        <taxon>Analgoidea</taxon>
        <taxon>Pyroglyphidae</taxon>
        <taxon>Dermatophagoidinae</taxon>
        <taxon>Dermatophagoides</taxon>
    </lineage>
</organism>
<evidence type="ECO:0000256" key="2">
    <source>
        <dbReference type="ARBA" id="ARBA00010663"/>
    </source>
</evidence>
<dbReference type="InterPro" id="IPR052954">
    <property type="entry name" value="GPCR-Ligand_Int"/>
</dbReference>
<keyword evidence="8" id="KW-1185">Reference proteome</keyword>
<sequence length="420" mass="48394">MMNEIISETNQTTALLAIDNDLLQVRFWVQRIFVPVITVVGVFGNLITLIVMFQKKMRSITSTTHIYLATLAIFDTFYLSFSFLLSIQHYPSFSGGLSSLSNDSFKILYLLCYPGIIFCCDFASNTSIWLTVIFTIERYIAIRFPLRLRVFCTRSLALKMIPLIGSVCFLLTLPTYFEWKICADDDVTDDNVKFIRICDSDLAKNQTYKMIYLVFITMIFTFIPLSLLTIMNGFLIWSVKQQTLRRHQWMTHSNSFCANNSGDSSSLTSGIRTSLQSSSNQMITTTTTTTKSIRSVNRLANPQQILLETAIKFNRYRILRYQDAHVTRLLIAVVIFFICCQLPTALVIVYDTFHHQPLNNDNNQDKKIKQILGNICNLLMAINSAGNFIIYCLLSRRYRETLLAMIYRIFNRKKSQIRST</sequence>
<name>A0A6P6XQ62_DERPT</name>
<proteinExistence type="inferred from homology"/>